<organism evidence="9 10">
    <name type="scientific">Streptomyces rishiriensis</name>
    <dbReference type="NCBI Taxonomy" id="68264"/>
    <lineage>
        <taxon>Bacteria</taxon>
        <taxon>Bacillati</taxon>
        <taxon>Actinomycetota</taxon>
        <taxon>Actinomycetes</taxon>
        <taxon>Kitasatosporales</taxon>
        <taxon>Streptomycetaceae</taxon>
        <taxon>Streptomyces</taxon>
    </lineage>
</organism>
<dbReference type="PANTHER" id="PTHR33406">
    <property type="entry name" value="MEMBRANE PROTEIN MJ1562-RELATED"/>
    <property type="match status" value="1"/>
</dbReference>
<dbReference type="PANTHER" id="PTHR33406:SF11">
    <property type="entry name" value="MEMBRANE PROTEIN SCO6666-RELATED"/>
    <property type="match status" value="1"/>
</dbReference>
<evidence type="ECO:0000256" key="5">
    <source>
        <dbReference type="ARBA" id="ARBA00022989"/>
    </source>
</evidence>
<dbReference type="InterPro" id="IPR004869">
    <property type="entry name" value="MMPL_dom"/>
</dbReference>
<evidence type="ECO:0000256" key="4">
    <source>
        <dbReference type="ARBA" id="ARBA00022692"/>
    </source>
</evidence>
<feature type="transmembrane region" description="Helical" evidence="7">
    <location>
        <begin position="386"/>
        <end position="403"/>
    </location>
</feature>
<dbReference type="Proteomes" id="UP001230654">
    <property type="component" value="Unassembled WGS sequence"/>
</dbReference>
<keyword evidence="4 7" id="KW-0812">Transmembrane</keyword>
<evidence type="ECO:0000313" key="10">
    <source>
        <dbReference type="Proteomes" id="UP001230654"/>
    </source>
</evidence>
<feature type="transmembrane region" description="Helical" evidence="7">
    <location>
        <begin position="581"/>
        <end position="600"/>
    </location>
</feature>
<comment type="similarity">
    <text evidence="2">Belongs to the resistance-nodulation-cell division (RND) (TC 2.A.6) family. MmpL subfamily.</text>
</comment>
<evidence type="ECO:0000256" key="3">
    <source>
        <dbReference type="ARBA" id="ARBA00022475"/>
    </source>
</evidence>
<protein>
    <submittedName>
        <fullName evidence="9">RND superfamily putative drug exporter</fullName>
    </submittedName>
</protein>
<evidence type="ECO:0000313" key="9">
    <source>
        <dbReference type="EMBL" id="MDQ0585712.1"/>
    </source>
</evidence>
<dbReference type="SUPFAM" id="SSF82866">
    <property type="entry name" value="Multidrug efflux transporter AcrB transmembrane domain"/>
    <property type="match status" value="2"/>
</dbReference>
<feature type="domain" description="Membrane transport protein MMPL" evidence="8">
    <location>
        <begin position="528"/>
        <end position="728"/>
    </location>
</feature>
<comment type="caution">
    <text evidence="9">The sequence shown here is derived from an EMBL/GenBank/DDBJ whole genome shotgun (WGS) entry which is preliminary data.</text>
</comment>
<feature type="transmembrane region" description="Helical" evidence="7">
    <location>
        <begin position="244"/>
        <end position="266"/>
    </location>
</feature>
<feature type="transmembrane region" description="Helical" evidence="7">
    <location>
        <begin position="28"/>
        <end position="49"/>
    </location>
</feature>
<keyword evidence="6 7" id="KW-0472">Membrane</keyword>
<dbReference type="InterPro" id="IPR050545">
    <property type="entry name" value="Mycobact_MmpL"/>
</dbReference>
<gene>
    <name evidence="9" type="ORF">QF030_007890</name>
</gene>
<dbReference type="EMBL" id="JAUSWV010000002">
    <property type="protein sequence ID" value="MDQ0585712.1"/>
    <property type="molecule type" value="Genomic_DNA"/>
</dbReference>
<feature type="transmembrane region" description="Helical" evidence="7">
    <location>
        <begin position="668"/>
        <end position="688"/>
    </location>
</feature>
<dbReference type="Gene3D" id="1.20.1640.10">
    <property type="entry name" value="Multidrug efflux transporter AcrB transmembrane domain"/>
    <property type="match status" value="2"/>
</dbReference>
<feature type="transmembrane region" description="Helical" evidence="7">
    <location>
        <begin position="293"/>
        <end position="314"/>
    </location>
</feature>
<evidence type="ECO:0000256" key="2">
    <source>
        <dbReference type="ARBA" id="ARBA00010157"/>
    </source>
</evidence>
<feature type="transmembrane region" description="Helical" evidence="7">
    <location>
        <begin position="694"/>
        <end position="713"/>
    </location>
</feature>
<comment type="subcellular location">
    <subcellularLocation>
        <location evidence="1">Cell membrane</location>
        <topology evidence="1">Multi-pass membrane protein</topology>
    </subcellularLocation>
</comment>
<dbReference type="Pfam" id="PF03176">
    <property type="entry name" value="MMPL"/>
    <property type="match status" value="2"/>
</dbReference>
<keyword evidence="10" id="KW-1185">Reference proteome</keyword>
<keyword evidence="3" id="KW-1003">Cell membrane</keyword>
<feature type="domain" description="Membrane transport protein MMPL" evidence="8">
    <location>
        <begin position="57"/>
        <end position="386"/>
    </location>
</feature>
<dbReference type="RefSeq" id="WP_307167375.1">
    <property type="nucleotide sequence ID" value="NZ_JAUSWV010000002.1"/>
</dbReference>
<accession>A0ABU0P2T6</accession>
<name>A0ABU0P2T6_STRRH</name>
<feature type="transmembrane region" description="Helical" evidence="7">
    <location>
        <begin position="620"/>
        <end position="641"/>
    </location>
</feature>
<feature type="transmembrane region" description="Helical" evidence="7">
    <location>
        <begin position="199"/>
        <end position="232"/>
    </location>
</feature>
<keyword evidence="5 7" id="KW-1133">Transmembrane helix</keyword>
<sequence length="750" mass="79559">MTSGREGLGARRPKGAERLVHLGSRWRYAFLALTVLVTVGLAFAGLGVFGRLTGGGWTPADAESARADAVLREHFHSGSPDLVLLVRAPRSVDEPRAAAAGQRLTERLRTDSRVQHLDSYWPRRDPSLVSRDRRTALVSLRLLGGEREATRTAESIRRAVTGSTGPLTTSVAGRAVANRELEAQSQQDLVRAELIAAPLVLLILVLIFGNVLSALLALFAGGIAVVGTLALLRVLTEFTQVSVFAVNLTTALGFALAIDYGLFLITRHREELAAGRDVGQAVLVSLRTAGRTVFFSALTVTLSMAALLVFPLHFLRSLAYAGMSVAALAGLTAVLVLPVCLLVAGHRVGHRRGAASSAGAAADSAGTWRGRGFFYRTARTVMRRPLVTVVLVVPALLCLASPFQRVEFGLSDDRALSASSPVHRATDVMRDDFDTQATDMASIVLPGLTNASSPDLADYARRVSLTPHVLRVDTVTGSYTAGVRQAPPTPMSARFSGLSGSWLSVVTDAEPYSAEGGRLVGALRALSAPVPALVGGDAAALVDTRAVVGDRLGRAAAIIVLVIFTLLFLFTGSVLVPVKAVVLNMLSLTATFGAVVYLFQEGHLRWLVGDFVVTGTTDTLLPVLMFCVTFGVSMDYEMFLLSRIMEEHRRTGDTTTAVAVGLEETGRLFTAAALVIAITMAAMATSHLTPLKLLGVGLTLAVVLDATLVRMLLVPAIMKMAGRANWWCPGPLRHVHAKVGFTEAESKAAA</sequence>
<proteinExistence type="inferred from homology"/>
<feature type="transmembrane region" description="Helical" evidence="7">
    <location>
        <begin position="555"/>
        <end position="576"/>
    </location>
</feature>
<evidence type="ECO:0000259" key="8">
    <source>
        <dbReference type="Pfam" id="PF03176"/>
    </source>
</evidence>
<evidence type="ECO:0000256" key="6">
    <source>
        <dbReference type="ARBA" id="ARBA00023136"/>
    </source>
</evidence>
<reference evidence="9 10" key="1">
    <citation type="submission" date="2023-07" db="EMBL/GenBank/DDBJ databases">
        <title>Comparative genomics of wheat-associated soil bacteria to identify genetic determinants of phenazine resistance.</title>
        <authorList>
            <person name="Mouncey N."/>
        </authorList>
    </citation>
    <scope>NUCLEOTIDE SEQUENCE [LARGE SCALE GENOMIC DNA]</scope>
    <source>
        <strain evidence="9 10">B2I6</strain>
    </source>
</reference>
<evidence type="ECO:0000256" key="7">
    <source>
        <dbReference type="SAM" id="Phobius"/>
    </source>
</evidence>
<feature type="transmembrane region" description="Helical" evidence="7">
    <location>
        <begin position="320"/>
        <end position="344"/>
    </location>
</feature>
<evidence type="ECO:0000256" key="1">
    <source>
        <dbReference type="ARBA" id="ARBA00004651"/>
    </source>
</evidence>